<evidence type="ECO:0000313" key="3">
    <source>
        <dbReference type="Proteomes" id="UP001189429"/>
    </source>
</evidence>
<keyword evidence="3" id="KW-1185">Reference proteome</keyword>
<proteinExistence type="predicted"/>
<comment type="caution">
    <text evidence="2">The sequence shown here is derived from an EMBL/GenBank/DDBJ whole genome shotgun (WGS) entry which is preliminary data.</text>
</comment>
<feature type="compositionally biased region" description="Polar residues" evidence="1">
    <location>
        <begin position="115"/>
        <end position="125"/>
    </location>
</feature>
<accession>A0ABN9R0Y1</accession>
<sequence>GLEAQSALKRARRGRSGRGALRPRGGPSTLAPPRLRSGLRAWSSSDSPEWRSRATRRGGASSCSTGCTPPRRQAPAARVQSASREPGGCGSGHGTAAREQAGGWRDARGRACGAATSTRSAARGG</sequence>
<dbReference type="Proteomes" id="UP001189429">
    <property type="component" value="Unassembled WGS sequence"/>
</dbReference>
<protein>
    <submittedName>
        <fullName evidence="2">Uncharacterized protein</fullName>
    </submittedName>
</protein>
<feature type="non-terminal residue" evidence="2">
    <location>
        <position position="1"/>
    </location>
</feature>
<name>A0ABN9R0Y1_9DINO</name>
<feature type="region of interest" description="Disordered" evidence="1">
    <location>
        <begin position="1"/>
        <end position="125"/>
    </location>
</feature>
<evidence type="ECO:0000256" key="1">
    <source>
        <dbReference type="SAM" id="MobiDB-lite"/>
    </source>
</evidence>
<feature type="non-terminal residue" evidence="2">
    <location>
        <position position="125"/>
    </location>
</feature>
<organism evidence="2 3">
    <name type="scientific">Prorocentrum cordatum</name>
    <dbReference type="NCBI Taxonomy" id="2364126"/>
    <lineage>
        <taxon>Eukaryota</taxon>
        <taxon>Sar</taxon>
        <taxon>Alveolata</taxon>
        <taxon>Dinophyceae</taxon>
        <taxon>Prorocentrales</taxon>
        <taxon>Prorocentraceae</taxon>
        <taxon>Prorocentrum</taxon>
    </lineage>
</organism>
<evidence type="ECO:0000313" key="2">
    <source>
        <dbReference type="EMBL" id="CAK0809769.1"/>
    </source>
</evidence>
<reference evidence="2" key="1">
    <citation type="submission" date="2023-10" db="EMBL/GenBank/DDBJ databases">
        <authorList>
            <person name="Chen Y."/>
            <person name="Shah S."/>
            <person name="Dougan E. K."/>
            <person name="Thang M."/>
            <person name="Chan C."/>
        </authorList>
    </citation>
    <scope>NUCLEOTIDE SEQUENCE [LARGE SCALE GENOMIC DNA]</scope>
</reference>
<gene>
    <name evidence="2" type="ORF">PCOR1329_LOCUS14923</name>
</gene>
<feature type="compositionally biased region" description="Low complexity" evidence="1">
    <location>
        <begin position="18"/>
        <end position="28"/>
    </location>
</feature>
<dbReference type="EMBL" id="CAUYUJ010004478">
    <property type="protein sequence ID" value="CAK0809769.1"/>
    <property type="molecule type" value="Genomic_DNA"/>
</dbReference>